<comment type="catalytic activity">
    <reaction evidence="5">
        <text>(S)-acetoin + NAD(+) = diacetyl + NADH + H(+)</text>
        <dbReference type="Rhea" id="RHEA:27286"/>
        <dbReference type="ChEBI" id="CHEBI:15378"/>
        <dbReference type="ChEBI" id="CHEBI:15687"/>
        <dbReference type="ChEBI" id="CHEBI:16583"/>
        <dbReference type="ChEBI" id="CHEBI:57540"/>
        <dbReference type="ChEBI" id="CHEBI:57945"/>
        <dbReference type="EC" id="1.1.1.304"/>
    </reaction>
</comment>
<dbReference type="PRINTS" id="PR00080">
    <property type="entry name" value="SDRFAMILY"/>
</dbReference>
<comment type="similarity">
    <text evidence="1 6">Belongs to the short-chain dehydrogenases/reductases (SDR) family.</text>
</comment>
<dbReference type="NCBIfam" id="TIGR02415">
    <property type="entry name" value="23BDH"/>
    <property type="match status" value="1"/>
</dbReference>
<dbReference type="EMBL" id="BAABIC010000005">
    <property type="protein sequence ID" value="GAA4685146.1"/>
    <property type="molecule type" value="Genomic_DNA"/>
</dbReference>
<dbReference type="InterPro" id="IPR020904">
    <property type="entry name" value="Sc_DH/Rdtase_CS"/>
</dbReference>
<dbReference type="PANTHER" id="PTHR42760">
    <property type="entry name" value="SHORT-CHAIN DEHYDROGENASES/REDUCTASES FAMILY MEMBER"/>
    <property type="match status" value="1"/>
</dbReference>
<evidence type="ECO:0000256" key="6">
    <source>
        <dbReference type="RuleBase" id="RU000363"/>
    </source>
</evidence>
<evidence type="ECO:0000256" key="1">
    <source>
        <dbReference type="ARBA" id="ARBA00006484"/>
    </source>
</evidence>
<dbReference type="InterPro" id="IPR036291">
    <property type="entry name" value="NAD(P)-bd_dom_sf"/>
</dbReference>
<evidence type="ECO:0000256" key="2">
    <source>
        <dbReference type="ARBA" id="ARBA00012848"/>
    </source>
</evidence>
<proteinExistence type="inferred from homology"/>
<dbReference type="EC" id="1.1.1.304" evidence="2"/>
<dbReference type="InterPro" id="IPR002347">
    <property type="entry name" value="SDR_fam"/>
</dbReference>
<dbReference type="InterPro" id="IPR014007">
    <property type="entry name" value="23BDH"/>
</dbReference>
<reference evidence="8" key="1">
    <citation type="journal article" date="2019" name="Int. J. Syst. Evol. Microbiol.">
        <title>The Global Catalogue of Microorganisms (GCM) 10K type strain sequencing project: providing services to taxonomists for standard genome sequencing and annotation.</title>
        <authorList>
            <consortium name="The Broad Institute Genomics Platform"/>
            <consortium name="The Broad Institute Genome Sequencing Center for Infectious Disease"/>
            <person name="Wu L."/>
            <person name="Ma J."/>
        </authorList>
    </citation>
    <scope>NUCLEOTIDE SEQUENCE [LARGE SCALE GENOMIC DNA]</scope>
    <source>
        <strain evidence="8">JCM 18055</strain>
    </source>
</reference>
<evidence type="ECO:0000256" key="5">
    <source>
        <dbReference type="ARBA" id="ARBA00047315"/>
    </source>
</evidence>
<dbReference type="PANTHER" id="PTHR42760:SF121">
    <property type="entry name" value="3-OXOACYL-(ACYL-CARRIER-PROTEIN) REDUCTASE"/>
    <property type="match status" value="1"/>
</dbReference>
<evidence type="ECO:0000313" key="7">
    <source>
        <dbReference type="EMBL" id="GAA4685146.1"/>
    </source>
</evidence>
<dbReference type="PRINTS" id="PR00081">
    <property type="entry name" value="GDHRDH"/>
</dbReference>
<dbReference type="Pfam" id="PF00106">
    <property type="entry name" value="adh_short"/>
    <property type="match status" value="1"/>
</dbReference>
<dbReference type="RefSeq" id="WP_345379998.1">
    <property type="nucleotide sequence ID" value="NZ_BAABIC010000005.1"/>
</dbReference>
<evidence type="ECO:0000256" key="4">
    <source>
        <dbReference type="ARBA" id="ARBA00023027"/>
    </source>
</evidence>
<name>A0ABP8WA22_9PSEU</name>
<accession>A0ABP8WA22</accession>
<dbReference type="Gene3D" id="3.40.50.720">
    <property type="entry name" value="NAD(P)-binding Rossmann-like Domain"/>
    <property type="match status" value="1"/>
</dbReference>
<evidence type="ECO:0000313" key="8">
    <source>
        <dbReference type="Proteomes" id="UP001500325"/>
    </source>
</evidence>
<dbReference type="Proteomes" id="UP001500325">
    <property type="component" value="Unassembled WGS sequence"/>
</dbReference>
<gene>
    <name evidence="7" type="ORF">GCM10023215_20250</name>
</gene>
<comment type="caution">
    <text evidence="7">The sequence shown here is derived from an EMBL/GenBank/DDBJ whole genome shotgun (WGS) entry which is preliminary data.</text>
</comment>
<protein>
    <recommendedName>
        <fullName evidence="2">diacetyl reductase [(S)-acetoin forming]</fullName>
        <ecNumber evidence="2">1.1.1.304</ecNumber>
    </recommendedName>
</protein>
<sequence>MTTDTNADSRVALVTGAARGIGRAIALRLARDGFSVGVADLAVQAEAVGQVVTEIAEIGGKAIALETDVSDRNQVFRAVEQTSAALGGFDVMVSNAGIAQVQQITEVTEAELDQILRVNVNGVVWGIQAAAAELTRLGRPGRIISAASIAGIRGAGLLGVYSGTKFAVRGITQAAAQELAPHGITVNAYAPGIVDTPMWDEVDLGLHKINGKPIGANRQAYVDQILLGRIETPDDVAKVVSFLAGPDADYVTGQVLIVDGGMQFN</sequence>
<evidence type="ECO:0000256" key="3">
    <source>
        <dbReference type="ARBA" id="ARBA00023002"/>
    </source>
</evidence>
<dbReference type="SUPFAM" id="SSF51735">
    <property type="entry name" value="NAD(P)-binding Rossmann-fold domains"/>
    <property type="match status" value="1"/>
</dbReference>
<keyword evidence="8" id="KW-1185">Reference proteome</keyword>
<dbReference type="PROSITE" id="PS00061">
    <property type="entry name" value="ADH_SHORT"/>
    <property type="match status" value="1"/>
</dbReference>
<organism evidence="7 8">
    <name type="scientific">Pseudonocardia yuanmonensis</name>
    <dbReference type="NCBI Taxonomy" id="1095914"/>
    <lineage>
        <taxon>Bacteria</taxon>
        <taxon>Bacillati</taxon>
        <taxon>Actinomycetota</taxon>
        <taxon>Actinomycetes</taxon>
        <taxon>Pseudonocardiales</taxon>
        <taxon>Pseudonocardiaceae</taxon>
        <taxon>Pseudonocardia</taxon>
    </lineage>
</organism>
<keyword evidence="3" id="KW-0560">Oxidoreductase</keyword>
<keyword evidence="4" id="KW-0520">NAD</keyword>